<dbReference type="AlphaFoldDB" id="A0A8S9JW08"/>
<name>A0A8S9JW08_BRACR</name>
<sequence length="115" mass="12563">MHIKRHQAGFAVSALSLASERTACKRPNSDPPPQPTPRALLHPPCKSRASHQLPPRVYSVSPLLPPKPTSRTLGSAPDAAAADTQNPTRILILASMQVSTRRWIRTRDPSFPEDS</sequence>
<accession>A0A8S9JW08</accession>
<evidence type="ECO:0000256" key="1">
    <source>
        <dbReference type="SAM" id="MobiDB-lite"/>
    </source>
</evidence>
<comment type="caution">
    <text evidence="2">The sequence shown here is derived from an EMBL/GenBank/DDBJ whole genome shotgun (WGS) entry which is preliminary data.</text>
</comment>
<proteinExistence type="predicted"/>
<reference evidence="2" key="1">
    <citation type="submission" date="2019-12" db="EMBL/GenBank/DDBJ databases">
        <title>Genome sequencing and annotation of Brassica cretica.</title>
        <authorList>
            <person name="Studholme D.J."/>
            <person name="Sarris P.F."/>
        </authorList>
    </citation>
    <scope>NUCLEOTIDE SEQUENCE</scope>
    <source>
        <strain evidence="2">PFS-102/07</strain>
        <tissue evidence="2">Leaf</tissue>
    </source>
</reference>
<organism evidence="2">
    <name type="scientific">Brassica cretica</name>
    <name type="common">Mustard</name>
    <dbReference type="NCBI Taxonomy" id="69181"/>
    <lineage>
        <taxon>Eukaryota</taxon>
        <taxon>Viridiplantae</taxon>
        <taxon>Streptophyta</taxon>
        <taxon>Embryophyta</taxon>
        <taxon>Tracheophyta</taxon>
        <taxon>Spermatophyta</taxon>
        <taxon>Magnoliopsida</taxon>
        <taxon>eudicotyledons</taxon>
        <taxon>Gunneridae</taxon>
        <taxon>Pentapetalae</taxon>
        <taxon>rosids</taxon>
        <taxon>malvids</taxon>
        <taxon>Brassicales</taxon>
        <taxon>Brassicaceae</taxon>
        <taxon>Brassiceae</taxon>
        <taxon>Brassica</taxon>
    </lineage>
</organism>
<protein>
    <submittedName>
        <fullName evidence="2">Uncharacterized protein</fullName>
    </submittedName>
</protein>
<feature type="region of interest" description="Disordered" evidence="1">
    <location>
        <begin position="21"/>
        <end position="86"/>
    </location>
</feature>
<gene>
    <name evidence="2" type="ORF">F2Q70_00036945</name>
</gene>
<dbReference type="EMBL" id="QGKY02000246">
    <property type="protein sequence ID" value="KAF2586072.1"/>
    <property type="molecule type" value="Genomic_DNA"/>
</dbReference>
<evidence type="ECO:0000313" key="2">
    <source>
        <dbReference type="EMBL" id="KAF2586072.1"/>
    </source>
</evidence>